<dbReference type="RefSeq" id="WP_145149381.1">
    <property type="nucleotide sequence ID" value="NZ_VNIM01000019.1"/>
</dbReference>
<dbReference type="EMBL" id="VNIM01000019">
    <property type="protein sequence ID" value="TVV75546.1"/>
    <property type="molecule type" value="Genomic_DNA"/>
</dbReference>
<reference evidence="1 2" key="1">
    <citation type="submission" date="2019-07" db="EMBL/GenBank/DDBJ databases">
        <title>Sphingomonas solaris sp. nov., isolated from a solar panel from Boston, Massachusetts.</title>
        <authorList>
            <person name="Tanner K."/>
            <person name="Pascual J."/>
            <person name="Mancuso C."/>
            <person name="Pereto J."/>
            <person name="Khalil A."/>
            <person name="Vilanova C."/>
        </authorList>
    </citation>
    <scope>NUCLEOTIDE SEQUENCE [LARGE SCALE GENOMIC DNA]</scope>
    <source>
        <strain evidence="1 2">R4DWN</strain>
    </source>
</reference>
<evidence type="ECO:0008006" key="3">
    <source>
        <dbReference type="Google" id="ProtNLM"/>
    </source>
</evidence>
<accession>A0A558R863</accession>
<evidence type="ECO:0000313" key="1">
    <source>
        <dbReference type="EMBL" id="TVV75546.1"/>
    </source>
</evidence>
<proteinExistence type="predicted"/>
<sequence length="218" mass="22782">MPNILDALTIDFAKLGADRKRVEKAVLEAERAAVAGVGKDAERALEAATAAGGLGKLAKAWNSQIYPKTGLAQGPAVLLYPKGGDRTKGAIRGQVEGGRIGARSGQTIAVPTKAAALSLRKRRPTPAEWEAATGIKLVPVERPGKPTLLVAAGIRLTKAGRVRGASATAIQRGRFASAVIFVLVPSISLRSRFSVEGTLRPYGARVANDFAQRASRIA</sequence>
<comment type="caution">
    <text evidence="1">The sequence shown here is derived from an EMBL/GenBank/DDBJ whole genome shotgun (WGS) entry which is preliminary data.</text>
</comment>
<keyword evidence="2" id="KW-1185">Reference proteome</keyword>
<dbReference type="Proteomes" id="UP000318681">
    <property type="component" value="Unassembled WGS sequence"/>
</dbReference>
<organism evidence="1 2">
    <name type="scientific">Alterirhizorhabdus solaris</name>
    <dbReference type="NCBI Taxonomy" id="2529389"/>
    <lineage>
        <taxon>Bacteria</taxon>
        <taxon>Pseudomonadati</taxon>
        <taxon>Pseudomonadota</taxon>
        <taxon>Alphaproteobacteria</taxon>
        <taxon>Sphingomonadales</taxon>
        <taxon>Rhizorhabdaceae</taxon>
        <taxon>Alterirhizorhabdus</taxon>
    </lineage>
</organism>
<name>A0A558R863_9SPHN</name>
<dbReference type="InterPro" id="IPR045622">
    <property type="entry name" value="DUF6441"/>
</dbReference>
<gene>
    <name evidence="1" type="ORF">FOY91_06710</name>
</gene>
<protein>
    <recommendedName>
        <fullName evidence="3">HK97 gp10 family phage protein</fullName>
    </recommendedName>
</protein>
<dbReference type="OrthoDB" id="7571212at2"/>
<evidence type="ECO:0000313" key="2">
    <source>
        <dbReference type="Proteomes" id="UP000318681"/>
    </source>
</evidence>
<dbReference type="AlphaFoldDB" id="A0A558R863"/>
<dbReference type="Pfam" id="PF20039">
    <property type="entry name" value="DUF6441"/>
    <property type="match status" value="1"/>
</dbReference>